<evidence type="ECO:0000256" key="2">
    <source>
        <dbReference type="ARBA" id="ARBA00022884"/>
    </source>
</evidence>
<reference evidence="5 6" key="1">
    <citation type="submission" date="2016-10" db="EMBL/GenBank/DDBJ databases">
        <authorList>
            <person name="de Groot N.N."/>
        </authorList>
    </citation>
    <scope>NUCLEOTIDE SEQUENCE [LARGE SCALE GENOMIC DNA]</scope>
    <source>
        <strain evidence="5 6">DSM 15827</strain>
    </source>
</reference>
<organism evidence="5 6">
    <name type="scientific">Granulicatella balaenopterae</name>
    <dbReference type="NCBI Taxonomy" id="137733"/>
    <lineage>
        <taxon>Bacteria</taxon>
        <taxon>Bacillati</taxon>
        <taxon>Bacillota</taxon>
        <taxon>Bacilli</taxon>
        <taxon>Lactobacillales</taxon>
        <taxon>Carnobacteriaceae</taxon>
        <taxon>Granulicatella</taxon>
    </lineage>
</organism>
<keyword evidence="2 3" id="KW-0694">RNA-binding</keyword>
<dbReference type="Pfam" id="PF01588">
    <property type="entry name" value="tRNA_bind"/>
    <property type="match status" value="1"/>
</dbReference>
<dbReference type="FunFam" id="2.40.50.140:FF:000045">
    <property type="entry name" value="Phenylalanine--tRNA ligase beta subunit"/>
    <property type="match status" value="1"/>
</dbReference>
<dbReference type="SUPFAM" id="SSF50249">
    <property type="entry name" value="Nucleic acid-binding proteins"/>
    <property type="match status" value="1"/>
</dbReference>
<dbReference type="Proteomes" id="UP000198556">
    <property type="component" value="Unassembled WGS sequence"/>
</dbReference>
<dbReference type="STRING" id="137733.SAMN05421767_13122"/>
<protein>
    <submittedName>
        <fullName evidence="5">tRNA-binding protein</fullName>
    </submittedName>
</protein>
<dbReference type="Pfam" id="PF14794">
    <property type="entry name" value="DUF4479"/>
    <property type="match status" value="1"/>
</dbReference>
<dbReference type="Gene3D" id="2.40.50.140">
    <property type="entry name" value="Nucleic acid-binding proteins"/>
    <property type="match status" value="1"/>
</dbReference>
<dbReference type="NCBIfam" id="NF045760">
    <property type="entry name" value="YtpR"/>
    <property type="match status" value="1"/>
</dbReference>
<feature type="domain" description="TRNA-binding" evidence="4">
    <location>
        <begin position="92"/>
        <end position="203"/>
    </location>
</feature>
<dbReference type="Gene3D" id="3.30.1940.10">
    <property type="entry name" value="YtpR-like"/>
    <property type="match status" value="1"/>
</dbReference>
<keyword evidence="1 3" id="KW-0820">tRNA-binding</keyword>
<gene>
    <name evidence="5" type="ORF">SAMN05421767_13122</name>
</gene>
<dbReference type="AlphaFoldDB" id="A0A1H9MWM7"/>
<dbReference type="OrthoDB" id="9805455at2"/>
<dbReference type="InterPro" id="IPR037154">
    <property type="entry name" value="YtpR-like_sf"/>
</dbReference>
<evidence type="ECO:0000313" key="5">
    <source>
        <dbReference type="EMBL" id="SER28102.1"/>
    </source>
</evidence>
<evidence type="ECO:0000259" key="4">
    <source>
        <dbReference type="PROSITE" id="PS50886"/>
    </source>
</evidence>
<sequence>MWISFYNNKGIGDTLLLTAGNCDRYDAVVTRNGDVTQVVNKENNEVIGYNIHEVSKYVIIDANGHFALTPEQQEVVMNLIKDAGFDVANLDLTPKEALVVGYVEECVPHEDSDHLNVTQTRVSDDTVLQIVCGAPNVAAGQKVVVATPGTVMPSGAIIWAGELRGVPSAGMLCSARELGLENAPQVRGILVLDDDAVVGTPFIG</sequence>
<keyword evidence="6" id="KW-1185">Reference proteome</keyword>
<dbReference type="InterPro" id="IPR002547">
    <property type="entry name" value="tRNA-bd_dom"/>
</dbReference>
<proteinExistence type="predicted"/>
<dbReference type="InterPro" id="IPR012340">
    <property type="entry name" value="NA-bd_OB-fold"/>
</dbReference>
<dbReference type="InterPro" id="IPR027855">
    <property type="entry name" value="DUF4479"/>
</dbReference>
<dbReference type="InterPro" id="IPR033714">
    <property type="entry name" value="tRNA_bind_bactPheRS"/>
</dbReference>
<dbReference type="CDD" id="cd02796">
    <property type="entry name" value="tRNA_bind_bactPheRS"/>
    <property type="match status" value="1"/>
</dbReference>
<evidence type="ECO:0000256" key="1">
    <source>
        <dbReference type="ARBA" id="ARBA00022555"/>
    </source>
</evidence>
<evidence type="ECO:0000256" key="3">
    <source>
        <dbReference type="PROSITE-ProRule" id="PRU00209"/>
    </source>
</evidence>
<accession>A0A1H9MWM7</accession>
<dbReference type="PROSITE" id="PS50886">
    <property type="entry name" value="TRBD"/>
    <property type="match status" value="1"/>
</dbReference>
<name>A0A1H9MWM7_9LACT</name>
<dbReference type="GO" id="GO:0000049">
    <property type="term" value="F:tRNA binding"/>
    <property type="evidence" value="ECO:0007669"/>
    <property type="project" value="UniProtKB-UniRule"/>
</dbReference>
<evidence type="ECO:0000313" key="6">
    <source>
        <dbReference type="Proteomes" id="UP000198556"/>
    </source>
</evidence>
<dbReference type="EMBL" id="FOGF01000031">
    <property type="protein sequence ID" value="SER28102.1"/>
    <property type="molecule type" value="Genomic_DNA"/>
</dbReference>
<dbReference type="RefSeq" id="WP_089747276.1">
    <property type="nucleotide sequence ID" value="NZ_FOGF01000031.1"/>
</dbReference>